<proteinExistence type="predicted"/>
<name>A0A382AT91_9ZZZZ</name>
<gene>
    <name evidence="2" type="ORF">METZ01_LOCUS157146</name>
</gene>
<dbReference type="EMBL" id="UINC01026583">
    <property type="protein sequence ID" value="SVB04292.1"/>
    <property type="molecule type" value="Genomic_DNA"/>
</dbReference>
<dbReference type="Gene3D" id="3.20.20.140">
    <property type="entry name" value="Metal-dependent hydrolases"/>
    <property type="match status" value="1"/>
</dbReference>
<dbReference type="InterPro" id="IPR016195">
    <property type="entry name" value="Pol/histidinol_Pase-like"/>
</dbReference>
<reference evidence="2" key="1">
    <citation type="submission" date="2018-05" db="EMBL/GenBank/DDBJ databases">
        <authorList>
            <person name="Lanie J.A."/>
            <person name="Ng W.-L."/>
            <person name="Kazmierczak K.M."/>
            <person name="Andrzejewski T.M."/>
            <person name="Davidsen T.M."/>
            <person name="Wayne K.J."/>
            <person name="Tettelin H."/>
            <person name="Glass J.I."/>
            <person name="Rusch D."/>
            <person name="Podicherti R."/>
            <person name="Tsui H.-C.T."/>
            <person name="Winkler M.E."/>
        </authorList>
    </citation>
    <scope>NUCLEOTIDE SEQUENCE</scope>
</reference>
<evidence type="ECO:0008006" key="3">
    <source>
        <dbReference type="Google" id="ProtNLM"/>
    </source>
</evidence>
<feature type="region of interest" description="Disordered" evidence="1">
    <location>
        <begin position="229"/>
        <end position="264"/>
    </location>
</feature>
<sequence>MATRALWFVSSRGPRSLLLVSIAATALCAPAADRAWLAGDSHIHSHWSSGYDRSRVPPTPLKGQDAAYSTPRNAVMAHQFGLRWMVTTDHGGPNHAKLNLDQAHRELTLSRELVPGVLQFYGMELNMPGMDHHTLIVPNAEDEAAILYEIEGQFDANEDWALPPNPWRRSESARIAALTHLRTLARLPLLFANHPSRSATAIGVYGLDEPREFRANHDLAPEVYQGMSGAPGHQAATLAPDGGRRPVRSGQRPNARGGYRNPDAPTLGGFDQMTAIVGGLWDSLLGEGRRFWIVAGSDSHFHYTDPVRQGSDFWPGEFHKTYVLARPTYEDVLDGLRSGRIFASAG</sequence>
<evidence type="ECO:0000313" key="2">
    <source>
        <dbReference type="EMBL" id="SVB04292.1"/>
    </source>
</evidence>
<protein>
    <recommendedName>
        <fullName evidence="3">Polymerase/histidinol phosphatase N-terminal domain-containing protein</fullName>
    </recommendedName>
</protein>
<organism evidence="2">
    <name type="scientific">marine metagenome</name>
    <dbReference type="NCBI Taxonomy" id="408172"/>
    <lineage>
        <taxon>unclassified sequences</taxon>
        <taxon>metagenomes</taxon>
        <taxon>ecological metagenomes</taxon>
    </lineage>
</organism>
<dbReference type="AlphaFoldDB" id="A0A382AT91"/>
<dbReference type="SUPFAM" id="SSF89550">
    <property type="entry name" value="PHP domain-like"/>
    <property type="match status" value="1"/>
</dbReference>
<accession>A0A382AT91</accession>
<feature type="non-terminal residue" evidence="2">
    <location>
        <position position="346"/>
    </location>
</feature>
<evidence type="ECO:0000256" key="1">
    <source>
        <dbReference type="SAM" id="MobiDB-lite"/>
    </source>
</evidence>